<dbReference type="SUPFAM" id="SSF161098">
    <property type="entry name" value="MetI-like"/>
    <property type="match status" value="1"/>
</dbReference>
<evidence type="ECO:0000256" key="9">
    <source>
        <dbReference type="RuleBase" id="RU366001"/>
    </source>
</evidence>
<dbReference type="EMBL" id="NEWK01000001">
    <property type="protein sequence ID" value="OXB89270.1"/>
    <property type="molecule type" value="Genomic_DNA"/>
</dbReference>
<dbReference type="NCBIfam" id="TIGR02139">
    <property type="entry name" value="permease_CysT"/>
    <property type="match status" value="1"/>
</dbReference>
<dbReference type="PROSITE" id="PS50928">
    <property type="entry name" value="ABC_TM1"/>
    <property type="match status" value="1"/>
</dbReference>
<dbReference type="Pfam" id="PF00528">
    <property type="entry name" value="BPD_transp_1"/>
    <property type="match status" value="1"/>
</dbReference>
<dbReference type="RefSeq" id="WP_025949537.1">
    <property type="nucleotide sequence ID" value="NZ_CP018058.1"/>
</dbReference>
<evidence type="ECO:0000256" key="3">
    <source>
        <dbReference type="ARBA" id="ARBA00022448"/>
    </source>
</evidence>
<gene>
    <name evidence="10" type="ORF">B9L19_04110</name>
</gene>
<feature type="transmembrane region" description="Helical" evidence="9">
    <location>
        <begin position="52"/>
        <end position="79"/>
    </location>
</feature>
<dbReference type="CDD" id="cd06261">
    <property type="entry name" value="TM_PBP2"/>
    <property type="match status" value="1"/>
</dbReference>
<dbReference type="GO" id="GO:0015419">
    <property type="term" value="F:ABC-type sulfate transporter activity"/>
    <property type="evidence" value="ECO:0007669"/>
    <property type="project" value="UniProtKB-UniRule"/>
</dbReference>
<evidence type="ECO:0000256" key="4">
    <source>
        <dbReference type="ARBA" id="ARBA00022692"/>
    </source>
</evidence>
<evidence type="ECO:0000256" key="2">
    <source>
        <dbReference type="ARBA" id="ARBA00011779"/>
    </source>
</evidence>
<dbReference type="Proteomes" id="UP000198378">
    <property type="component" value="Unassembled WGS sequence"/>
</dbReference>
<sequence>MGRMYQIARRSVVSAYLLLLVAWPISAIYIQGFSNGWNDFWKEITNILAWKAIILTLKCSAIVTLFQAVAGTWVAFVLARYHFIGRSLLNALIDLPFSLPTSVSGVMLLSLFGPGHPIGRWLNEHGISILYQPYSIMVGMFFVTFPFVIRTVQPLMEKLDRAEEEASYVLGAGKVYTFFRVLLPHAFPGVIAGSMLAFCRSLSEFGALSIISGNLPGKTQVASVWIYGEIESNNIAGASAVSVVLITIAFVVLLAVNSWQKRSDGY</sequence>
<keyword evidence="11" id="KW-1185">Reference proteome</keyword>
<feature type="transmembrane region" description="Helical" evidence="9">
    <location>
        <begin position="235"/>
        <end position="256"/>
    </location>
</feature>
<feature type="transmembrane region" description="Helical" evidence="9">
    <location>
        <begin position="91"/>
        <end position="111"/>
    </location>
</feature>
<name>A0A226QCR1_9BACL</name>
<evidence type="ECO:0000313" key="11">
    <source>
        <dbReference type="Proteomes" id="UP000198378"/>
    </source>
</evidence>
<dbReference type="InterPro" id="IPR011865">
    <property type="entry name" value="CysT_permease"/>
</dbReference>
<evidence type="ECO:0000313" key="10">
    <source>
        <dbReference type="EMBL" id="OXB89270.1"/>
    </source>
</evidence>
<comment type="caution">
    <text evidence="10">The sequence shown here is derived from an EMBL/GenBank/DDBJ whole genome shotgun (WGS) entry which is preliminary data.</text>
</comment>
<evidence type="ECO:0000256" key="7">
    <source>
        <dbReference type="ARBA" id="ARBA00023136"/>
    </source>
</evidence>
<evidence type="ECO:0000256" key="5">
    <source>
        <dbReference type="ARBA" id="ARBA00022989"/>
    </source>
</evidence>
<dbReference type="AlphaFoldDB" id="A0A226QCR1"/>
<keyword evidence="4 9" id="KW-0812">Transmembrane</keyword>
<comment type="similarity">
    <text evidence="9">Belongs to the binding-protein-dependent transport system permease family. CysTW subfamily.</text>
</comment>
<dbReference type="PANTHER" id="PTHR30406">
    <property type="entry name" value="SULFATE TRANSPORT SYSTEM PERMEASE PROTEIN"/>
    <property type="match status" value="1"/>
</dbReference>
<accession>A0A226QCR1</accession>
<organism evidence="10 11">
    <name type="scientific">Geobacillus thermocatenulatus</name>
    <dbReference type="NCBI Taxonomy" id="33938"/>
    <lineage>
        <taxon>Bacteria</taxon>
        <taxon>Bacillati</taxon>
        <taxon>Bacillota</taxon>
        <taxon>Bacilli</taxon>
        <taxon>Bacillales</taxon>
        <taxon>Anoxybacillaceae</taxon>
        <taxon>Geobacillus</taxon>
        <taxon>Geobacillus thermoleovorans group</taxon>
    </lineage>
</organism>
<comment type="function">
    <text evidence="8">Part of the ABC transporter complex CysAWTP (TC 3.A.1.6.1) involved in sulfate/thiosulfate import. Probably responsible for the translocation of the substrate across the membrane.</text>
</comment>
<proteinExistence type="inferred from homology"/>
<comment type="function">
    <text evidence="9">Part of the ABC transporter complex (TC 3.A.1.6.1) involved in sulfate/thiosulfate import.</text>
</comment>
<dbReference type="InterPro" id="IPR005667">
    <property type="entry name" value="Sulph_transpt2"/>
</dbReference>
<keyword evidence="7 9" id="KW-0472">Membrane</keyword>
<dbReference type="NCBIfam" id="TIGR00969">
    <property type="entry name" value="3a0106s02"/>
    <property type="match status" value="1"/>
</dbReference>
<keyword evidence="3 9" id="KW-0813">Transport</keyword>
<reference evidence="10 11" key="1">
    <citation type="submission" date="2017-05" db="EMBL/GenBank/DDBJ databases">
        <title>The genome sequence of Geobacillus thermocatenulatus DSM 730.</title>
        <authorList>
            <person name="Ramaloko W.T."/>
            <person name="Koen N."/>
            <person name="Polliack S."/>
            <person name="Aliyu H."/>
            <person name="Lebre P."/>
            <person name="Mohr T."/>
            <person name="Oswald F."/>
            <person name="Zwick M."/>
            <person name="Neumann A."/>
            <person name="Syldatk C."/>
            <person name="Cowan D."/>
            <person name="De Maayer P."/>
        </authorList>
    </citation>
    <scope>NUCLEOTIDE SEQUENCE [LARGE SCALE GENOMIC DNA]</scope>
    <source>
        <strain evidence="10 11">BGSC 93A1</strain>
    </source>
</reference>
<evidence type="ECO:0000256" key="8">
    <source>
        <dbReference type="ARBA" id="ARBA00025323"/>
    </source>
</evidence>
<evidence type="ECO:0000256" key="6">
    <source>
        <dbReference type="ARBA" id="ARBA00023032"/>
    </source>
</evidence>
<protein>
    <recommendedName>
        <fullName evidence="9">Sulfate transport system permease protein CysT</fullName>
    </recommendedName>
</protein>
<comment type="caution">
    <text evidence="9">Lacks conserved residue(s) required for the propagation of feature annotation.</text>
</comment>
<comment type="subcellular location">
    <subcellularLocation>
        <location evidence="1">Membrane</location>
        <topology evidence="1">Multi-pass membrane protein</topology>
    </subcellularLocation>
</comment>
<keyword evidence="6 9" id="KW-0764">Sulfate transport</keyword>
<dbReference type="InterPro" id="IPR035906">
    <property type="entry name" value="MetI-like_sf"/>
</dbReference>
<feature type="transmembrane region" description="Helical" evidence="9">
    <location>
        <begin position="12"/>
        <end position="32"/>
    </location>
</feature>
<dbReference type="PANTHER" id="PTHR30406:SF8">
    <property type="entry name" value="SULFATE TRANSPORT SYSTEM PERMEASE PROTEIN CYST"/>
    <property type="match status" value="1"/>
</dbReference>
<dbReference type="InterPro" id="IPR000515">
    <property type="entry name" value="MetI-like"/>
</dbReference>
<keyword evidence="5 9" id="KW-1133">Transmembrane helix</keyword>
<dbReference type="GO" id="GO:0005886">
    <property type="term" value="C:plasma membrane"/>
    <property type="evidence" value="ECO:0007669"/>
    <property type="project" value="InterPro"/>
</dbReference>
<feature type="transmembrane region" description="Helical" evidence="9">
    <location>
        <begin position="178"/>
        <end position="198"/>
    </location>
</feature>
<dbReference type="Gene3D" id="1.10.3720.10">
    <property type="entry name" value="MetI-like"/>
    <property type="match status" value="1"/>
</dbReference>
<comment type="subunit">
    <text evidence="2">The complex is composed of two ATP-binding proteins (CysA), two transmembrane proteins (CysT and CysW) and a solute-binding protein (CysP).</text>
</comment>
<feature type="transmembrane region" description="Helical" evidence="9">
    <location>
        <begin position="131"/>
        <end position="149"/>
    </location>
</feature>
<evidence type="ECO:0000256" key="1">
    <source>
        <dbReference type="ARBA" id="ARBA00004141"/>
    </source>
</evidence>
<dbReference type="KEGG" id="gtm:GT3921_05375"/>